<dbReference type="PANTHER" id="PTHR45947">
    <property type="entry name" value="SULFOQUINOVOSYL TRANSFERASE SQD2"/>
    <property type="match status" value="1"/>
</dbReference>
<dbReference type="PANTHER" id="PTHR45947:SF3">
    <property type="entry name" value="SULFOQUINOVOSYL TRANSFERASE SQD2"/>
    <property type="match status" value="1"/>
</dbReference>
<dbReference type="RefSeq" id="WP_176226558.1">
    <property type="nucleotide sequence ID" value="NZ_BLRV01000047.1"/>
</dbReference>
<evidence type="ECO:0000259" key="4">
    <source>
        <dbReference type="Pfam" id="PF13439"/>
    </source>
</evidence>
<evidence type="ECO:0000256" key="1">
    <source>
        <dbReference type="ARBA" id="ARBA00022676"/>
    </source>
</evidence>
<evidence type="ECO:0000313" key="5">
    <source>
        <dbReference type="EMBL" id="GFP21425.1"/>
    </source>
</evidence>
<dbReference type="EMBL" id="BLRV01000047">
    <property type="protein sequence ID" value="GFP21425.1"/>
    <property type="molecule type" value="Genomic_DNA"/>
</dbReference>
<protein>
    <submittedName>
        <fullName evidence="5">Phosphatidyl-myo-inositol dimannoside synthase</fullName>
    </submittedName>
</protein>
<evidence type="ECO:0000256" key="2">
    <source>
        <dbReference type="ARBA" id="ARBA00022679"/>
    </source>
</evidence>
<dbReference type="Proteomes" id="UP000580051">
    <property type="component" value="Unassembled WGS sequence"/>
</dbReference>
<dbReference type="SUPFAM" id="SSF53756">
    <property type="entry name" value="UDP-Glycosyltransferase/glycogen phosphorylase"/>
    <property type="match status" value="1"/>
</dbReference>
<keyword evidence="1" id="KW-0328">Glycosyltransferase</keyword>
<keyword evidence="2" id="KW-0808">Transferase</keyword>
<evidence type="ECO:0000259" key="3">
    <source>
        <dbReference type="Pfam" id="PF00534"/>
    </source>
</evidence>
<dbReference type="Pfam" id="PF00534">
    <property type="entry name" value="Glycos_transf_1"/>
    <property type="match status" value="1"/>
</dbReference>
<dbReference type="Pfam" id="PF13439">
    <property type="entry name" value="Glyco_transf_4"/>
    <property type="match status" value="1"/>
</dbReference>
<dbReference type="Gene3D" id="3.40.50.2000">
    <property type="entry name" value="Glycogen Phosphorylase B"/>
    <property type="match status" value="2"/>
</dbReference>
<name>A0A6V8NMD7_9ACTN</name>
<accession>A0A6V8NMD7</accession>
<dbReference type="InterPro" id="IPR050194">
    <property type="entry name" value="Glycosyltransferase_grp1"/>
</dbReference>
<sequence length="312" mass="36082">MRIAFVHPALAGKGGGERQLLNLAIQLQKKGHKVEIFTRYVDPINCYPALVEQVKVNTLSASTEPILINKLSFWLGKSKFLFRAAVDIGKNYKDFFTMLILGLSVPKHFDIINCHNFPTEWAAFIAKLRTRIPIVWHCNEPPFWFHQKFPFRCFAWPLYQIWDKLAVKYVDLIITLDELNHKRVQEIYGRDSSIIRSGIDVLKFRNMKGDKIRNRHGFAPEDFVLLQVGALNHYKRQEDSIAALKYAEYPFLKLLLVGEGSSYEVARLRGLVKRLELTDRVIFAGQVSDEELPEYYAACNTFLFPAEQTWGL</sequence>
<organism evidence="5 6">
    <name type="scientific">Candidatus Hakubella thermalkaliphila</name>
    <dbReference type="NCBI Taxonomy" id="2754717"/>
    <lineage>
        <taxon>Bacteria</taxon>
        <taxon>Bacillati</taxon>
        <taxon>Actinomycetota</taxon>
        <taxon>Actinomycetota incertae sedis</taxon>
        <taxon>Candidatus Hakubellales</taxon>
        <taxon>Candidatus Hakubellaceae</taxon>
        <taxon>Candidatus Hakubella</taxon>
    </lineage>
</organism>
<dbReference type="GO" id="GO:1901137">
    <property type="term" value="P:carbohydrate derivative biosynthetic process"/>
    <property type="evidence" value="ECO:0007669"/>
    <property type="project" value="UniProtKB-ARBA"/>
</dbReference>
<proteinExistence type="predicted"/>
<gene>
    <name evidence="5" type="ORF">HKBW3S06_00652</name>
</gene>
<reference evidence="5 6" key="1">
    <citation type="journal article" date="2020" name="Front. Microbiol.">
        <title>Single-cell genomics of novel Actinobacteria with the Wood-Ljungdahl pathway discovered in a serpentinizing system.</title>
        <authorList>
            <person name="Merino N."/>
            <person name="Kawai M."/>
            <person name="Boyd E.S."/>
            <person name="Colman D.R."/>
            <person name="McGlynn S.E."/>
            <person name="Nealson K.H."/>
            <person name="Kurokawa K."/>
            <person name="Hongoh Y."/>
        </authorList>
    </citation>
    <scope>NUCLEOTIDE SEQUENCE [LARGE SCALE GENOMIC DNA]</scope>
    <source>
        <strain evidence="5 6">S06</strain>
    </source>
</reference>
<dbReference type="InterPro" id="IPR028098">
    <property type="entry name" value="Glyco_trans_4-like_N"/>
</dbReference>
<dbReference type="InterPro" id="IPR001296">
    <property type="entry name" value="Glyco_trans_1"/>
</dbReference>
<feature type="domain" description="Glycosyl transferase family 1" evidence="3">
    <location>
        <begin position="210"/>
        <end position="306"/>
    </location>
</feature>
<dbReference type="GO" id="GO:0016757">
    <property type="term" value="F:glycosyltransferase activity"/>
    <property type="evidence" value="ECO:0007669"/>
    <property type="project" value="UniProtKB-KW"/>
</dbReference>
<dbReference type="AlphaFoldDB" id="A0A6V8NMD7"/>
<dbReference type="CDD" id="cd03801">
    <property type="entry name" value="GT4_PimA-like"/>
    <property type="match status" value="1"/>
</dbReference>
<comment type="caution">
    <text evidence="5">The sequence shown here is derived from an EMBL/GenBank/DDBJ whole genome shotgun (WGS) entry which is preliminary data.</text>
</comment>
<feature type="domain" description="Glycosyltransferase subfamily 4-like N-terminal" evidence="4">
    <location>
        <begin position="14"/>
        <end position="201"/>
    </location>
</feature>
<evidence type="ECO:0000313" key="6">
    <source>
        <dbReference type="Proteomes" id="UP000580051"/>
    </source>
</evidence>